<dbReference type="GO" id="GO:0005694">
    <property type="term" value="C:chromosome"/>
    <property type="evidence" value="ECO:0007669"/>
    <property type="project" value="InterPro"/>
</dbReference>
<dbReference type="Pfam" id="PF01028">
    <property type="entry name" value="Topoisom_I"/>
    <property type="match status" value="1"/>
</dbReference>
<evidence type="ECO:0000259" key="9">
    <source>
        <dbReference type="Pfam" id="PF02919"/>
    </source>
</evidence>
<evidence type="ECO:0000259" key="8">
    <source>
        <dbReference type="Pfam" id="PF01028"/>
    </source>
</evidence>
<dbReference type="GO" id="GO:0006260">
    <property type="term" value="P:DNA replication"/>
    <property type="evidence" value="ECO:0007669"/>
    <property type="project" value="TreeGrafter"/>
</dbReference>
<evidence type="ECO:0000256" key="2">
    <source>
        <dbReference type="ARBA" id="ARBA00006645"/>
    </source>
</evidence>
<dbReference type="PANTHER" id="PTHR10290">
    <property type="entry name" value="DNA TOPOISOMERASE I"/>
    <property type="match status" value="1"/>
</dbReference>
<organism evidence="10 11">
    <name type="scientific">Araneus ventricosus</name>
    <name type="common">Orbweaver spider</name>
    <name type="synonym">Epeira ventricosa</name>
    <dbReference type="NCBI Taxonomy" id="182803"/>
    <lineage>
        <taxon>Eukaryota</taxon>
        <taxon>Metazoa</taxon>
        <taxon>Ecdysozoa</taxon>
        <taxon>Arthropoda</taxon>
        <taxon>Chelicerata</taxon>
        <taxon>Arachnida</taxon>
        <taxon>Araneae</taxon>
        <taxon>Araneomorphae</taxon>
        <taxon>Entelegynae</taxon>
        <taxon>Araneoidea</taxon>
        <taxon>Araneidae</taxon>
        <taxon>Araneus</taxon>
    </lineage>
</organism>
<dbReference type="SUPFAM" id="SSF56349">
    <property type="entry name" value="DNA breaking-rejoining enzymes"/>
    <property type="match status" value="1"/>
</dbReference>
<evidence type="ECO:0000256" key="7">
    <source>
        <dbReference type="PROSITE-ProRule" id="PRU01382"/>
    </source>
</evidence>
<evidence type="ECO:0000313" key="11">
    <source>
        <dbReference type="Proteomes" id="UP000499080"/>
    </source>
</evidence>
<feature type="domain" description="DNA topoisomerase I DNA binding eukaryotic-type" evidence="9">
    <location>
        <begin position="10"/>
        <end position="38"/>
    </location>
</feature>
<dbReference type="InterPro" id="IPR013500">
    <property type="entry name" value="TopoI_cat_euk"/>
</dbReference>
<protein>
    <recommendedName>
        <fullName evidence="3">DNA topoisomerase</fullName>
        <ecNumber evidence="3">5.6.2.1</ecNumber>
    </recommendedName>
</protein>
<dbReference type="Pfam" id="PF02919">
    <property type="entry name" value="Topoisom_I_N"/>
    <property type="match status" value="1"/>
</dbReference>
<dbReference type="OrthoDB" id="10070326at2759"/>
<sequence length="136" mass="15900">WEERKLEDGIKWKILEHQGPVFTPPYERVPNNEKVYYNVPEGFEKVRNIRRLKANIFNIKKLCKKDLSSKDMQVRQRAVVLYFIDKLALSVGTEKDEGTAETVGCCSLRVENMRMAGIQCPYSVYGKSFDRLESRH</sequence>
<evidence type="ECO:0000256" key="4">
    <source>
        <dbReference type="ARBA" id="ARBA00023029"/>
    </source>
</evidence>
<evidence type="ECO:0000256" key="3">
    <source>
        <dbReference type="ARBA" id="ARBA00012891"/>
    </source>
</evidence>
<dbReference type="GO" id="GO:0003677">
    <property type="term" value="F:DNA binding"/>
    <property type="evidence" value="ECO:0007669"/>
    <property type="project" value="UniProtKB-UniRule"/>
</dbReference>
<evidence type="ECO:0000256" key="1">
    <source>
        <dbReference type="ARBA" id="ARBA00000213"/>
    </source>
</evidence>
<dbReference type="GO" id="GO:0003917">
    <property type="term" value="F:DNA topoisomerase type I (single strand cut, ATP-independent) activity"/>
    <property type="evidence" value="ECO:0007669"/>
    <property type="project" value="UniProtKB-EC"/>
</dbReference>
<dbReference type="InterPro" id="IPR011010">
    <property type="entry name" value="DNA_brk_join_enz"/>
</dbReference>
<dbReference type="EC" id="5.6.2.1" evidence="3"/>
<comment type="catalytic activity">
    <reaction evidence="1">
        <text>ATP-independent breakage of single-stranded DNA, followed by passage and rejoining.</text>
        <dbReference type="EC" id="5.6.2.1"/>
    </reaction>
</comment>
<dbReference type="InterPro" id="IPR013030">
    <property type="entry name" value="DNA_topo_DNA_db_N_dom2"/>
</dbReference>
<evidence type="ECO:0000313" key="10">
    <source>
        <dbReference type="EMBL" id="GBO00909.1"/>
    </source>
</evidence>
<dbReference type="GO" id="GO:0006265">
    <property type="term" value="P:DNA topological change"/>
    <property type="evidence" value="ECO:0007669"/>
    <property type="project" value="InterPro"/>
</dbReference>
<dbReference type="PRINTS" id="PR00416">
    <property type="entry name" value="EUTPISMRASEI"/>
</dbReference>
<dbReference type="InterPro" id="IPR036202">
    <property type="entry name" value="TopoI_DNA-bd_euk_N_sf"/>
</dbReference>
<dbReference type="PROSITE" id="PS52038">
    <property type="entry name" value="TOPO_IB_2"/>
    <property type="match status" value="1"/>
</dbReference>
<accession>A0A4Y2TJY1</accession>
<name>A0A4Y2TJY1_ARAVE</name>
<dbReference type="InterPro" id="IPR001631">
    <property type="entry name" value="TopoI"/>
</dbReference>
<comment type="caution">
    <text evidence="10">The sequence shown here is derived from an EMBL/GenBank/DDBJ whole genome shotgun (WGS) entry which is preliminary data.</text>
</comment>
<dbReference type="Gene3D" id="3.90.15.10">
    <property type="entry name" value="Topoisomerase I, Chain A, domain 3"/>
    <property type="match status" value="1"/>
</dbReference>
<gene>
    <name evidence="10" type="ORF">AVEN_86608_1</name>
</gene>
<comment type="caution">
    <text evidence="7">Lacks conserved residue(s) required for the propagation of feature annotation.</text>
</comment>
<keyword evidence="4" id="KW-0799">Topoisomerase</keyword>
<dbReference type="InterPro" id="IPR014711">
    <property type="entry name" value="TopoI_cat_a-hlx-sub_euk"/>
</dbReference>
<dbReference type="InterPro" id="IPR008336">
    <property type="entry name" value="TopoI_DNA-bd_euk"/>
</dbReference>
<dbReference type="GO" id="GO:0005730">
    <property type="term" value="C:nucleolus"/>
    <property type="evidence" value="ECO:0007669"/>
    <property type="project" value="TreeGrafter"/>
</dbReference>
<reference evidence="10 11" key="1">
    <citation type="journal article" date="2019" name="Sci. Rep.">
        <title>Orb-weaving spider Araneus ventricosus genome elucidates the spidroin gene catalogue.</title>
        <authorList>
            <person name="Kono N."/>
            <person name="Nakamura H."/>
            <person name="Ohtoshi R."/>
            <person name="Moran D.A.P."/>
            <person name="Shinohara A."/>
            <person name="Yoshida Y."/>
            <person name="Fujiwara M."/>
            <person name="Mori M."/>
            <person name="Tomita M."/>
            <person name="Arakawa K."/>
        </authorList>
    </citation>
    <scope>NUCLEOTIDE SEQUENCE [LARGE SCALE GENOMIC DNA]</scope>
</reference>
<feature type="non-terminal residue" evidence="10">
    <location>
        <position position="1"/>
    </location>
</feature>
<comment type="similarity">
    <text evidence="2">Belongs to the type IB topoisomerase family.</text>
</comment>
<dbReference type="EMBL" id="BGPR01029233">
    <property type="protein sequence ID" value="GBO00909.1"/>
    <property type="molecule type" value="Genomic_DNA"/>
</dbReference>
<evidence type="ECO:0000256" key="5">
    <source>
        <dbReference type="ARBA" id="ARBA00023125"/>
    </source>
</evidence>
<dbReference type="GO" id="GO:0007059">
    <property type="term" value="P:chromosome segregation"/>
    <property type="evidence" value="ECO:0007669"/>
    <property type="project" value="TreeGrafter"/>
</dbReference>
<keyword evidence="5 7" id="KW-0238">DNA-binding</keyword>
<dbReference type="InterPro" id="IPR051062">
    <property type="entry name" value="Topoisomerase_IB"/>
</dbReference>
<feature type="domain" description="DNA topoisomerase I catalytic core eukaryotic-type" evidence="8">
    <location>
        <begin position="43"/>
        <end position="116"/>
    </location>
</feature>
<dbReference type="Proteomes" id="UP000499080">
    <property type="component" value="Unassembled WGS sequence"/>
</dbReference>
<dbReference type="AlphaFoldDB" id="A0A4Y2TJY1"/>
<dbReference type="SUPFAM" id="SSF56741">
    <property type="entry name" value="Eukaryotic DNA topoisomerase I, N-terminal DNA-binding fragment"/>
    <property type="match status" value="1"/>
</dbReference>
<dbReference type="Gene3D" id="2.170.11.10">
    <property type="entry name" value="DNA Topoisomerase I, domain 2"/>
    <property type="match status" value="1"/>
</dbReference>
<evidence type="ECO:0000256" key="6">
    <source>
        <dbReference type="ARBA" id="ARBA00023235"/>
    </source>
</evidence>
<keyword evidence="6" id="KW-0413">Isomerase</keyword>
<keyword evidence="11" id="KW-1185">Reference proteome</keyword>
<proteinExistence type="inferred from homology"/>
<dbReference type="PANTHER" id="PTHR10290:SF24">
    <property type="entry name" value="DNA TOPOISOMERASE I"/>
    <property type="match status" value="1"/>
</dbReference>